<evidence type="ECO:0000313" key="11">
    <source>
        <dbReference type="Proteomes" id="UP000228758"/>
    </source>
</evidence>
<gene>
    <name evidence="10" type="ORF">CLV46_3288</name>
</gene>
<dbReference type="InterPro" id="IPR001248">
    <property type="entry name" value="Pur-cyt_permease"/>
</dbReference>
<proteinExistence type="inferred from homology"/>
<feature type="transmembrane region" description="Helical" evidence="9">
    <location>
        <begin position="423"/>
        <end position="445"/>
    </location>
</feature>
<dbReference type="Proteomes" id="UP000228758">
    <property type="component" value="Unassembled WGS sequence"/>
</dbReference>
<feature type="compositionally biased region" description="Polar residues" evidence="8">
    <location>
        <begin position="1"/>
        <end position="19"/>
    </location>
</feature>
<evidence type="ECO:0000313" key="10">
    <source>
        <dbReference type="EMBL" id="PJJ73692.1"/>
    </source>
</evidence>
<feature type="transmembrane region" description="Helical" evidence="9">
    <location>
        <begin position="465"/>
        <end position="484"/>
    </location>
</feature>
<dbReference type="InterPro" id="IPR026030">
    <property type="entry name" value="Pur-cyt_permease_Fcy2/21/22"/>
</dbReference>
<feature type="transmembrane region" description="Helical" evidence="9">
    <location>
        <begin position="192"/>
        <end position="211"/>
    </location>
</feature>
<evidence type="ECO:0000256" key="6">
    <source>
        <dbReference type="ARBA" id="ARBA00023136"/>
    </source>
</evidence>
<evidence type="ECO:0000256" key="2">
    <source>
        <dbReference type="ARBA" id="ARBA00008974"/>
    </source>
</evidence>
<evidence type="ECO:0000256" key="9">
    <source>
        <dbReference type="SAM" id="Phobius"/>
    </source>
</evidence>
<dbReference type="PANTHER" id="PTHR31806">
    <property type="entry name" value="PURINE-CYTOSINE PERMEASE FCY2-RELATED"/>
    <property type="match status" value="1"/>
</dbReference>
<feature type="transmembrane region" description="Helical" evidence="9">
    <location>
        <begin position="347"/>
        <end position="366"/>
    </location>
</feature>
<dbReference type="GO" id="GO:0005886">
    <property type="term" value="C:plasma membrane"/>
    <property type="evidence" value="ECO:0007669"/>
    <property type="project" value="TreeGrafter"/>
</dbReference>
<dbReference type="GO" id="GO:0022857">
    <property type="term" value="F:transmembrane transporter activity"/>
    <property type="evidence" value="ECO:0007669"/>
    <property type="project" value="InterPro"/>
</dbReference>
<keyword evidence="11" id="KW-1185">Reference proteome</keyword>
<feature type="transmembrane region" description="Helical" evidence="9">
    <location>
        <begin position="44"/>
        <end position="65"/>
    </location>
</feature>
<keyword evidence="6 7" id="KW-0472">Membrane</keyword>
<reference evidence="10 11" key="1">
    <citation type="submission" date="2017-11" db="EMBL/GenBank/DDBJ databases">
        <title>Genomic Encyclopedia of Archaeal and Bacterial Type Strains, Phase II (KMG-II): From Individual Species to Whole Genera.</title>
        <authorList>
            <person name="Goeker M."/>
        </authorList>
    </citation>
    <scope>NUCLEOTIDE SEQUENCE [LARGE SCALE GENOMIC DNA]</scope>
    <source>
        <strain evidence="10 11">DSM 27393</strain>
    </source>
</reference>
<evidence type="ECO:0000256" key="3">
    <source>
        <dbReference type="ARBA" id="ARBA00022448"/>
    </source>
</evidence>
<feature type="transmembrane region" description="Helical" evidence="9">
    <location>
        <begin position="71"/>
        <end position="95"/>
    </location>
</feature>
<accession>A0A2M9CP76</accession>
<feature type="transmembrane region" description="Helical" evidence="9">
    <location>
        <begin position="306"/>
        <end position="326"/>
    </location>
</feature>
<name>A0A2M9CP76_9MICO</name>
<evidence type="ECO:0000256" key="4">
    <source>
        <dbReference type="ARBA" id="ARBA00022692"/>
    </source>
</evidence>
<dbReference type="EMBL" id="PGFF01000001">
    <property type="protein sequence ID" value="PJJ73692.1"/>
    <property type="molecule type" value="Genomic_DNA"/>
</dbReference>
<dbReference type="OrthoDB" id="9809167at2"/>
<evidence type="ECO:0000256" key="7">
    <source>
        <dbReference type="PIRNR" id="PIRNR002744"/>
    </source>
</evidence>
<protein>
    <submittedName>
        <fullName evidence="10">Purine-cytosine permease-like protein</fullName>
    </submittedName>
</protein>
<evidence type="ECO:0000256" key="1">
    <source>
        <dbReference type="ARBA" id="ARBA00004141"/>
    </source>
</evidence>
<feature type="transmembrane region" description="Helical" evidence="9">
    <location>
        <begin position="262"/>
        <end position="286"/>
    </location>
</feature>
<comment type="caution">
    <text evidence="10">The sequence shown here is derived from an EMBL/GenBank/DDBJ whole genome shotgun (WGS) entry which is preliminary data.</text>
</comment>
<dbReference type="Pfam" id="PF02133">
    <property type="entry name" value="Transp_cyt_pur"/>
    <property type="match status" value="1"/>
</dbReference>
<feature type="transmembrane region" description="Helical" evidence="9">
    <location>
        <begin position="372"/>
        <end position="395"/>
    </location>
</feature>
<dbReference type="Gene3D" id="1.10.4160.10">
    <property type="entry name" value="Hydantoin permease"/>
    <property type="match status" value="1"/>
</dbReference>
<comment type="subcellular location">
    <subcellularLocation>
        <location evidence="1">Membrane</location>
        <topology evidence="1">Multi-pass membrane protein</topology>
    </subcellularLocation>
</comment>
<dbReference type="AlphaFoldDB" id="A0A2M9CP76"/>
<evidence type="ECO:0000256" key="5">
    <source>
        <dbReference type="ARBA" id="ARBA00022989"/>
    </source>
</evidence>
<evidence type="ECO:0000256" key="8">
    <source>
        <dbReference type="SAM" id="MobiDB-lite"/>
    </source>
</evidence>
<sequence length="489" mass="50890">MAHTVNASESDASPTTDTQRLGALEQRGIEPVPPGERTGRPMQLFWAWFAANISILGLPLGISLIQGGLNLWQAVLAAAIGAVGSFAIVGVISIAGRRGHAPSLTLSRAVFGVRGNIGPTLVSLLSRLGWETVNTATAAFALVALSSVLFGTSTDPHQVPVIALASIAVFVICTVIVSGLGHATLMVIQKWATWIFGGLNIVVGVFLLTQIDWAAVFAVPAGSTAALIVGIGTIAGGTGIGWANAGADMSRYQGDRVPAGRIVMSAAAGAGIPLVLLIALGSMLGAGDAELAAAANGPVSALTEVMPSWLAVVYLVTAFGGLLVSNHMSVYSAGLSTLTLGIRIKRVYAVIVDVIVTTIGAIYFVLIADNFYVPFISFIVLLAVPITAWVGVFIADMIRRRDYGGDDLLDLSPRSRFWYRGGVEWGATGVWALAIVIGYLFVQAGPSDAPWFTGPLHGTWFGESGLGWAITLTVSFLGQLALGARTRRA</sequence>
<comment type="similarity">
    <text evidence="2 7">Belongs to the purine-cytosine permease (2.A.39) family.</text>
</comment>
<keyword evidence="5 9" id="KW-1133">Transmembrane helix</keyword>
<dbReference type="RefSeq" id="WP_100365744.1">
    <property type="nucleotide sequence ID" value="NZ_PGFF01000001.1"/>
</dbReference>
<keyword evidence="3 7" id="KW-0813">Transport</keyword>
<dbReference type="PIRSF" id="PIRSF002744">
    <property type="entry name" value="Pur-cyt_permease"/>
    <property type="match status" value="1"/>
</dbReference>
<dbReference type="PANTHER" id="PTHR31806:SF1">
    <property type="entry name" value="PURINE-CYTOSINE PERMEASE FCY2-RELATED"/>
    <property type="match status" value="1"/>
</dbReference>
<feature type="transmembrane region" description="Helical" evidence="9">
    <location>
        <begin position="133"/>
        <end position="153"/>
    </location>
</feature>
<feature type="transmembrane region" description="Helical" evidence="9">
    <location>
        <begin position="217"/>
        <end position="242"/>
    </location>
</feature>
<feature type="transmembrane region" description="Helical" evidence="9">
    <location>
        <begin position="159"/>
        <end position="180"/>
    </location>
</feature>
<organism evidence="10 11">
    <name type="scientific">Diaminobutyricimonas aerilata</name>
    <dbReference type="NCBI Taxonomy" id="1162967"/>
    <lineage>
        <taxon>Bacteria</taxon>
        <taxon>Bacillati</taxon>
        <taxon>Actinomycetota</taxon>
        <taxon>Actinomycetes</taxon>
        <taxon>Micrococcales</taxon>
        <taxon>Microbacteriaceae</taxon>
        <taxon>Diaminobutyricimonas</taxon>
    </lineage>
</organism>
<feature type="region of interest" description="Disordered" evidence="8">
    <location>
        <begin position="1"/>
        <end position="36"/>
    </location>
</feature>
<keyword evidence="4 9" id="KW-0812">Transmembrane</keyword>